<feature type="transmembrane region" description="Helical" evidence="8">
    <location>
        <begin position="81"/>
        <end position="102"/>
    </location>
</feature>
<dbReference type="GeneID" id="92208143"/>
<feature type="transmembrane region" description="Helical" evidence="8">
    <location>
        <begin position="331"/>
        <end position="352"/>
    </location>
</feature>
<organism evidence="10 11">
    <name type="scientific">Lodderomyces beijingensis</name>
    <dbReference type="NCBI Taxonomy" id="1775926"/>
    <lineage>
        <taxon>Eukaryota</taxon>
        <taxon>Fungi</taxon>
        <taxon>Dikarya</taxon>
        <taxon>Ascomycota</taxon>
        <taxon>Saccharomycotina</taxon>
        <taxon>Pichiomycetes</taxon>
        <taxon>Debaryomycetaceae</taxon>
        <taxon>Candida/Lodderomyces clade</taxon>
        <taxon>Lodderomyces</taxon>
    </lineage>
</organism>
<proteinExistence type="inferred from homology"/>
<feature type="region of interest" description="Disordered" evidence="9">
    <location>
        <begin position="1"/>
        <end position="65"/>
    </location>
</feature>
<evidence type="ECO:0000256" key="6">
    <source>
        <dbReference type="ARBA" id="ARBA00022989"/>
    </source>
</evidence>
<evidence type="ECO:0000256" key="8">
    <source>
        <dbReference type="RuleBase" id="RU368066"/>
    </source>
</evidence>
<evidence type="ECO:0000313" key="11">
    <source>
        <dbReference type="Proteomes" id="UP001497383"/>
    </source>
</evidence>
<reference evidence="10 11" key="1">
    <citation type="submission" date="2024-03" db="EMBL/GenBank/DDBJ databases">
        <authorList>
            <person name="Brejova B."/>
        </authorList>
    </citation>
    <scope>NUCLEOTIDE SEQUENCE [LARGE SCALE GENOMIC DNA]</scope>
    <source>
        <strain evidence="10 11">CBS 14171</strain>
    </source>
</reference>
<keyword evidence="6 8" id="KW-1133">Transmembrane helix</keyword>
<feature type="transmembrane region" description="Helical" evidence="8">
    <location>
        <begin position="473"/>
        <end position="501"/>
    </location>
</feature>
<feature type="transmembrane region" description="Helical" evidence="8">
    <location>
        <begin position="224"/>
        <end position="254"/>
    </location>
</feature>
<dbReference type="Proteomes" id="UP001497383">
    <property type="component" value="Chromosome 3"/>
</dbReference>
<keyword evidence="11" id="KW-1185">Reference proteome</keyword>
<evidence type="ECO:0000256" key="1">
    <source>
        <dbReference type="ARBA" id="ARBA00002957"/>
    </source>
</evidence>
<feature type="transmembrane region" description="Helical" evidence="8">
    <location>
        <begin position="185"/>
        <end position="203"/>
    </location>
</feature>
<feature type="transmembrane region" description="Helical" evidence="8">
    <location>
        <begin position="364"/>
        <end position="387"/>
    </location>
</feature>
<evidence type="ECO:0000256" key="4">
    <source>
        <dbReference type="ARBA" id="ARBA00015388"/>
    </source>
</evidence>
<comment type="function">
    <text evidence="1 8">Probably involved in transport through the plasma membrane.</text>
</comment>
<dbReference type="RefSeq" id="XP_066829885.1">
    <property type="nucleotide sequence ID" value="XM_066973002.1"/>
</dbReference>
<gene>
    <name evidence="10" type="ORF">LODBEIA_P29470</name>
</gene>
<dbReference type="InterPro" id="IPR007603">
    <property type="entry name" value="Choline_transptr-like"/>
</dbReference>
<keyword evidence="5 8" id="KW-0812">Transmembrane</keyword>
<dbReference type="PANTHER" id="PTHR12385:SF4">
    <property type="entry name" value="PROTEIN PNS1"/>
    <property type="match status" value="1"/>
</dbReference>
<protein>
    <recommendedName>
        <fullName evidence="4 8">Protein PNS1</fullName>
    </recommendedName>
</protein>
<evidence type="ECO:0000313" key="10">
    <source>
        <dbReference type="EMBL" id="CAK9438723.1"/>
    </source>
</evidence>
<evidence type="ECO:0000256" key="2">
    <source>
        <dbReference type="ARBA" id="ARBA00004651"/>
    </source>
</evidence>
<name>A0ABP0ZKP8_9ASCO</name>
<feature type="transmembrane region" description="Helical" evidence="8">
    <location>
        <begin position="274"/>
        <end position="291"/>
    </location>
</feature>
<dbReference type="PANTHER" id="PTHR12385">
    <property type="entry name" value="CHOLINE TRANSPORTER-LIKE (SLC FAMILY 44)"/>
    <property type="match status" value="1"/>
</dbReference>
<accession>A0ABP0ZKP8</accession>
<feature type="compositionally biased region" description="Low complexity" evidence="9">
    <location>
        <begin position="15"/>
        <end position="29"/>
    </location>
</feature>
<dbReference type="EMBL" id="OZ022407">
    <property type="protein sequence ID" value="CAK9438723.1"/>
    <property type="molecule type" value="Genomic_DNA"/>
</dbReference>
<comment type="similarity">
    <text evidence="3 8">Belongs to the CTL (choline transporter-like) family.</text>
</comment>
<dbReference type="Pfam" id="PF04515">
    <property type="entry name" value="Choline_transpo"/>
    <property type="match status" value="1"/>
</dbReference>
<keyword evidence="7 8" id="KW-0472">Membrane</keyword>
<feature type="transmembrane region" description="Helical" evidence="8">
    <location>
        <begin position="130"/>
        <end position="151"/>
    </location>
</feature>
<evidence type="ECO:0000256" key="7">
    <source>
        <dbReference type="ARBA" id="ARBA00023136"/>
    </source>
</evidence>
<evidence type="ECO:0000256" key="5">
    <source>
        <dbReference type="ARBA" id="ARBA00022692"/>
    </source>
</evidence>
<feature type="transmembrane region" description="Helical" evidence="8">
    <location>
        <begin position="434"/>
        <end position="453"/>
    </location>
</feature>
<comment type="subcellular location">
    <subcellularLocation>
        <location evidence="2 8">Cell membrane</location>
        <topology evidence="2 8">Multi-pass membrane protein</topology>
    </subcellularLocation>
</comment>
<sequence>MSYNNNNYPPPNYPPSNQQQQQHYGQYDGQYGGQHQGHNYSNDDGTYVVNPDLENTKYEKPHPSQNFDESFKIEKPRFNDWPFTIFFILTLAGFIAVAGITVNALRATYGDQGSGIYDDDSSFTMNRNTVILFAFVLVISLVLSALGILFVRAFAKTFIYVACILNVVLSIGTAIFYFVEHYYSAAIVFLIFGLFAAWCYWSSRRRIPLSATILRIVIDVMKSYPSTLVISFIGLVVSAGFGALFSVVIIGTYVKYKPNASNTGCEVGGGSCSQGKLVGVLVFVFFAGYYISEVIKNVIHVSISGVYATWFYLSNTQDAPRHPALSSFKRAMTYCFGSICFGSLIVAFIQLIRQLLNIVRQNFVDSWGGQCAMIIVDFIIGFINWLVQYFNKYAFSYVAIWGKSYIASAKDAFDLFRFKGMDVLVNDMFISTSLNFYALFVAYLSSLFAYLYLKFTRPGYNSNGDYYAPVVAFTFLISMQISSITLNVINSGVATFFVCLAKDPEILQMSHREELFNEIQHHYPQVYEKITTHH</sequence>
<evidence type="ECO:0000256" key="3">
    <source>
        <dbReference type="ARBA" id="ARBA00007168"/>
    </source>
</evidence>
<evidence type="ECO:0000256" key="9">
    <source>
        <dbReference type="SAM" id="MobiDB-lite"/>
    </source>
</evidence>
<feature type="transmembrane region" description="Helical" evidence="8">
    <location>
        <begin position="158"/>
        <end position="179"/>
    </location>
</feature>